<comment type="caution">
    <text evidence="8">The sequence shown here is derived from an EMBL/GenBank/DDBJ whole genome shotgun (WGS) entry which is preliminary data.</text>
</comment>
<evidence type="ECO:0000313" key="8">
    <source>
        <dbReference type="EMBL" id="CAG8569767.1"/>
    </source>
</evidence>
<keyword evidence="9" id="KW-1185">Reference proteome</keyword>
<dbReference type="GO" id="GO:0003676">
    <property type="term" value="F:nucleic acid binding"/>
    <property type="evidence" value="ECO:0007669"/>
    <property type="project" value="InterPro"/>
</dbReference>
<evidence type="ECO:0000259" key="7">
    <source>
        <dbReference type="Pfam" id="PF07669"/>
    </source>
</evidence>
<dbReference type="PROSITE" id="PS00092">
    <property type="entry name" value="N6_MTASE"/>
    <property type="match status" value="1"/>
</dbReference>
<dbReference type="GO" id="GO:0006304">
    <property type="term" value="P:DNA modification"/>
    <property type="evidence" value="ECO:0007669"/>
    <property type="project" value="InterPro"/>
</dbReference>
<name>A0A9N9BKP7_9GLOM</name>
<gene>
    <name evidence="8" type="ORF">FCALED_LOCUS7035</name>
</gene>
<evidence type="ECO:0000256" key="3">
    <source>
        <dbReference type="ARBA" id="ARBA00022679"/>
    </source>
</evidence>
<evidence type="ECO:0000256" key="1">
    <source>
        <dbReference type="ARBA" id="ARBA00011900"/>
    </source>
</evidence>
<accession>A0A9N9BKP7</accession>
<dbReference type="PANTHER" id="PTHR33841">
    <property type="entry name" value="DNA METHYLTRANSFERASE YEEA-RELATED"/>
    <property type="match status" value="1"/>
</dbReference>
<dbReference type="AlphaFoldDB" id="A0A9N9BKP7"/>
<feature type="domain" description="Type II methyltransferase M.TaqI-like" evidence="7">
    <location>
        <begin position="439"/>
        <end position="616"/>
    </location>
</feature>
<dbReference type="EC" id="2.1.1.72" evidence="1"/>
<evidence type="ECO:0000256" key="2">
    <source>
        <dbReference type="ARBA" id="ARBA00022603"/>
    </source>
</evidence>
<evidence type="ECO:0000256" key="4">
    <source>
        <dbReference type="ARBA" id="ARBA00022691"/>
    </source>
</evidence>
<evidence type="ECO:0000256" key="6">
    <source>
        <dbReference type="SAM" id="MobiDB-lite"/>
    </source>
</evidence>
<dbReference type="InterPro" id="IPR002052">
    <property type="entry name" value="DNA_methylase_N6_adenine_CS"/>
</dbReference>
<dbReference type="InterPro" id="IPR050953">
    <property type="entry name" value="N4_N6_ade-DNA_methylase"/>
</dbReference>
<keyword evidence="2" id="KW-0489">Methyltransferase</keyword>
<dbReference type="SUPFAM" id="SSF53335">
    <property type="entry name" value="S-adenosyl-L-methionine-dependent methyltransferases"/>
    <property type="match status" value="1"/>
</dbReference>
<keyword evidence="3" id="KW-0808">Transferase</keyword>
<dbReference type="OrthoDB" id="2441416at2759"/>
<sequence length="1222" mass="141632">MANVVKKIDSTTFTRSKRLRSKSTNEISSNNSGDWLSVVLNDVEEDPRPEAWNYYFQDSTQTRQNSEMTFPTPYIFKTVNPAQNESSNSHRRQGTFASNFSSFSTNLLSEDLVSKVVEVLGIVLDDFKYDIWNEITKNHSDLPGLERLDPFILSCLRRDYNKFVNDPSSSQLANSLPTINDDDQIRGLIAAVSSIPTIPPISPMMSTFTVVDLFRNILNFYCQKTSFVTVIQMLFDAIALDFMREDSEVVPKVEDFMKIFHEEDNFSEQSSNMPFNNDQLQSKGENIEAFTWFYHAFVRNPQYQSCTVSARFQTLGVHFTLEQIEQIESILSMFYTKHFLNVFAKEQQKDHGQFYTPREVMIFMWDRVLVNKGNDTWLDKLLVSPLGSLPQAPSVLDPCMGIGSFLCEFISRLTLAAQQCPNVWNNPRAISNLLLSLSKNLWGIEIDVIAYLLCKINITLHIIPLFKRFLVLNNYNNNIKLERFHLFRNDTLNLYLPEEKGEHAWECENLQLLRSPQNLKFDFIVTNPPYMIRKTGFISEPDSELFDERVLGKGGMQAYAYFFWFCVERCKEETGEICLISASQWMGLEFADKLRAWLWQRCHLVEFFQFEPFKVWRKIQTDSLIFRLRRRREILTAGVPSVRPAVSEPKILFLRYMNRKATLQETLQAYNNFNSNLTTQFEKDMHYKLTPPYPTTQLPSQTSSFSFTFLMPSSEVSTYLRTITSHLPSLCDHASMKHTWVENNPLIWHRGPNTNPVYALVVRTNWAYSKFGTDVCRRWLRPVFYWNGKNGGKEAEFWQKMGDELRLEKKESSPAEAYVPFISYNSGGTTIAKGGLEQDKSMYSLIMVDRDAVDKVRRDFGEHSEFWKYLKEARIYLQTGMNSREIAYCGTSKCGIDFKTKIVHPINYGYFSKNQPRQRFFIDEDNVCVTNQQTTKLPPYFFLGILNSTTIQHFLSHHCKYDQQGRMRLFRENMAKIPYAAPTDSEGVNWFIKCVQRMTQVRQMLYEGIHVCDEEEKVASAVVEKLRRGAWQLSGREWQERGSDAINETSVVLREEQDGNWVMVRQFRGRGDGVEYSLCPGSGEQIPRHDEAEPGQTSSFTEVAKDHRPPTGNLTKTHVMKPFFEALLYASACLQYGIDQYTYTLYGIDAKFQVALEEELKLELFEAILSKYPRLNGIVGNVDGVEARGTIPEWGERLYEEVEMSIEKGQRQKRILLQGHEN</sequence>
<dbReference type="Gene3D" id="3.40.50.150">
    <property type="entry name" value="Vaccinia Virus protein VP39"/>
    <property type="match status" value="1"/>
</dbReference>
<reference evidence="8" key="1">
    <citation type="submission" date="2021-06" db="EMBL/GenBank/DDBJ databases">
        <authorList>
            <person name="Kallberg Y."/>
            <person name="Tangrot J."/>
            <person name="Rosling A."/>
        </authorList>
    </citation>
    <scope>NUCLEOTIDE SEQUENCE</scope>
    <source>
        <strain evidence="8">UK204</strain>
    </source>
</reference>
<organism evidence="8 9">
    <name type="scientific">Funneliformis caledonium</name>
    <dbReference type="NCBI Taxonomy" id="1117310"/>
    <lineage>
        <taxon>Eukaryota</taxon>
        <taxon>Fungi</taxon>
        <taxon>Fungi incertae sedis</taxon>
        <taxon>Mucoromycota</taxon>
        <taxon>Glomeromycotina</taxon>
        <taxon>Glomeromycetes</taxon>
        <taxon>Glomerales</taxon>
        <taxon>Glomeraceae</taxon>
        <taxon>Funneliformis</taxon>
    </lineage>
</organism>
<evidence type="ECO:0000313" key="9">
    <source>
        <dbReference type="Proteomes" id="UP000789570"/>
    </source>
</evidence>
<dbReference type="InterPro" id="IPR029063">
    <property type="entry name" value="SAM-dependent_MTases_sf"/>
</dbReference>
<dbReference type="PANTHER" id="PTHR33841:SF1">
    <property type="entry name" value="DNA METHYLTRANSFERASE A"/>
    <property type="match status" value="1"/>
</dbReference>
<dbReference type="GO" id="GO:0009007">
    <property type="term" value="F:site-specific DNA-methyltransferase (adenine-specific) activity"/>
    <property type="evidence" value="ECO:0007669"/>
    <property type="project" value="UniProtKB-EC"/>
</dbReference>
<feature type="region of interest" description="Disordered" evidence="6">
    <location>
        <begin position="1083"/>
        <end position="1114"/>
    </location>
</feature>
<dbReference type="Proteomes" id="UP000789570">
    <property type="component" value="Unassembled WGS sequence"/>
</dbReference>
<dbReference type="PRINTS" id="PR00507">
    <property type="entry name" value="N12N6MTFRASE"/>
</dbReference>
<dbReference type="InterPro" id="IPR011639">
    <property type="entry name" value="MethylTrfase_TaqI-like_dom"/>
</dbReference>
<proteinExistence type="predicted"/>
<dbReference type="EMBL" id="CAJVPQ010001790">
    <property type="protein sequence ID" value="CAG8569767.1"/>
    <property type="molecule type" value="Genomic_DNA"/>
</dbReference>
<protein>
    <recommendedName>
        <fullName evidence="1">site-specific DNA-methyltransferase (adenine-specific)</fullName>
        <ecNumber evidence="1">2.1.1.72</ecNumber>
    </recommendedName>
</protein>
<dbReference type="GO" id="GO:0032259">
    <property type="term" value="P:methylation"/>
    <property type="evidence" value="ECO:0007669"/>
    <property type="project" value="UniProtKB-KW"/>
</dbReference>
<dbReference type="Pfam" id="PF07669">
    <property type="entry name" value="Eco57I"/>
    <property type="match status" value="1"/>
</dbReference>
<comment type="catalytic activity">
    <reaction evidence="5">
        <text>a 2'-deoxyadenosine in DNA + S-adenosyl-L-methionine = an N(6)-methyl-2'-deoxyadenosine in DNA + S-adenosyl-L-homocysteine + H(+)</text>
        <dbReference type="Rhea" id="RHEA:15197"/>
        <dbReference type="Rhea" id="RHEA-COMP:12418"/>
        <dbReference type="Rhea" id="RHEA-COMP:12419"/>
        <dbReference type="ChEBI" id="CHEBI:15378"/>
        <dbReference type="ChEBI" id="CHEBI:57856"/>
        <dbReference type="ChEBI" id="CHEBI:59789"/>
        <dbReference type="ChEBI" id="CHEBI:90615"/>
        <dbReference type="ChEBI" id="CHEBI:90616"/>
        <dbReference type="EC" id="2.1.1.72"/>
    </reaction>
</comment>
<keyword evidence="4" id="KW-0949">S-adenosyl-L-methionine</keyword>
<evidence type="ECO:0000256" key="5">
    <source>
        <dbReference type="ARBA" id="ARBA00047942"/>
    </source>
</evidence>